<dbReference type="InterPro" id="IPR016024">
    <property type="entry name" value="ARM-type_fold"/>
</dbReference>
<dbReference type="SMART" id="SM00567">
    <property type="entry name" value="EZ_HEAT"/>
    <property type="match status" value="2"/>
</dbReference>
<evidence type="ECO:0000313" key="2">
    <source>
        <dbReference type="EMBL" id="MFC4160660.1"/>
    </source>
</evidence>
<dbReference type="Proteomes" id="UP001595791">
    <property type="component" value="Unassembled WGS sequence"/>
</dbReference>
<organism evidence="2 3">
    <name type="scientific">Chitinimonas lacunae</name>
    <dbReference type="NCBI Taxonomy" id="1963018"/>
    <lineage>
        <taxon>Bacteria</taxon>
        <taxon>Pseudomonadati</taxon>
        <taxon>Pseudomonadota</taxon>
        <taxon>Betaproteobacteria</taxon>
        <taxon>Neisseriales</taxon>
        <taxon>Chitinibacteraceae</taxon>
        <taxon>Chitinimonas</taxon>
    </lineage>
</organism>
<dbReference type="SUPFAM" id="SSF48371">
    <property type="entry name" value="ARM repeat"/>
    <property type="match status" value="2"/>
</dbReference>
<sequence length="1227" mass="136523">MSSVESSVEAVLPPELCRALRKSLGGLGRIDPAWPERALAFLVLGRDEGLLRALADLDGAAACWLGEPGRLFSRFHDPDPDKTLLVDGAVRARRECYLRFAAMPEADPRLLVRLAYLFIAADQGKTLECASNGAGAMLQYLANDLVWGSLPQKSSAAEQAFDPFRLLAAVARLEQMAPERLLSLCFERQGLPERFMERNRPLLDSPALRDWMASHPQAVVRVLSTLSAAGRAKLAEVIGEAALIGHFGAQLLQLALAEEAVVHEVAERFLDRVEAGQRCQGLIEALADESAGVRQRAIVLLGRYPHPAAQAPLAALAAQVTKDKRLAALLAKTLEKVSEHAASAVPTLPPDSLALLGGQLDEAAWTVLRAARQRWRDTLAQEADQEAENEQRGLSRSQQARQQLWQYERFSDEGLADLLRCLNGDRAPPLEARALRTLAQVETAALFEVPGFGLLPLLRWLEALSRSTVLGWDAEPLLSWVQKVGAERLDLRLFAEAYRRLGWPLDDLARAALREPHKRLLKLLPPAAVWPFFAEYPQFLGRRLGLEDDEAPYDPEAQGQESTAAALLILSCFPRPPQIFLPVLLKLALVGKEQREMARTLLMRYPTLDSHLLACLKDSRHEFRSGAAEWLGERGDAVAVPALLAALKAEKRETVRAALLTGLERLGGDLSTWLSPEMLLAEAQQGLRGKLPVDLLDWFPFGQLPALSWQNGQTVAAEIPKWWVVLACKLKEPAANPLLTRYLALLDRESQMRLGRFVLDAFIAHDTKLPDPVETEAKARRLAPARLQTYQRWALSPGYEHYANFTLEQVIANLIAEENANYVGSAIGEKGILALVAAVPGAEAAAVLERFMRRHFRRRAQIEALFEAFGGCDDPVFLQLLLATARRHRTPTIQNKARQLAEQAALRHGWSAEQLADRTVPSAGFDDSGRQSLDYGRRQIELWLDDHLQIHLRLPDGKPLKTLPAAGRDDDAERVKEAKAQFNAAKKTLQQVLALQAQRLYEAMCGGRVWTVEQWREHLLQHPLLGRMARQLVWRYEAGGQTGTFRPSEDGSLIDVEDQAVLLSEGTVRLAHAVLLSETECAAWQQHLEDYCLRPPFEQLTHRLPEFAADARQFDQRLGWSSDAFTLRQRFEKRGYQRGAASDGGFFYTYRKPFAAGVVAVVRFSGNYLPENNCFAALETLYFEQAEPIALPLSEVPPMIVAEAWADYLDVAAVASFDPDWRSKLSW</sequence>
<proteinExistence type="predicted"/>
<evidence type="ECO:0000313" key="3">
    <source>
        <dbReference type="Proteomes" id="UP001595791"/>
    </source>
</evidence>
<protein>
    <submittedName>
        <fullName evidence="2">DUF4132 domain-containing protein</fullName>
    </submittedName>
</protein>
<keyword evidence="3" id="KW-1185">Reference proteome</keyword>
<dbReference type="RefSeq" id="WP_378165731.1">
    <property type="nucleotide sequence ID" value="NZ_JBHSBU010000001.1"/>
</dbReference>
<accession>A0ABV8MUZ0</accession>
<dbReference type="InterPro" id="IPR011989">
    <property type="entry name" value="ARM-like"/>
</dbReference>
<evidence type="ECO:0000259" key="1">
    <source>
        <dbReference type="Pfam" id="PF13569"/>
    </source>
</evidence>
<dbReference type="InterPro" id="IPR025406">
    <property type="entry name" value="DUF4132"/>
</dbReference>
<gene>
    <name evidence="2" type="ORF">ACFOW7_15070</name>
</gene>
<dbReference type="Gene3D" id="1.25.10.10">
    <property type="entry name" value="Leucine-rich Repeat Variant"/>
    <property type="match status" value="1"/>
</dbReference>
<dbReference type="Pfam" id="PF13569">
    <property type="entry name" value="DUF4132"/>
    <property type="match status" value="1"/>
</dbReference>
<feature type="domain" description="DUF4132" evidence="1">
    <location>
        <begin position="957"/>
        <end position="1135"/>
    </location>
</feature>
<dbReference type="InterPro" id="IPR004155">
    <property type="entry name" value="PBS_lyase_HEAT"/>
</dbReference>
<name>A0ABV8MUZ0_9NEIS</name>
<dbReference type="EMBL" id="JBHSBU010000001">
    <property type="protein sequence ID" value="MFC4160660.1"/>
    <property type="molecule type" value="Genomic_DNA"/>
</dbReference>
<reference evidence="3" key="1">
    <citation type="journal article" date="2019" name="Int. J. Syst. Evol. Microbiol.">
        <title>The Global Catalogue of Microorganisms (GCM) 10K type strain sequencing project: providing services to taxonomists for standard genome sequencing and annotation.</title>
        <authorList>
            <consortium name="The Broad Institute Genomics Platform"/>
            <consortium name="The Broad Institute Genome Sequencing Center for Infectious Disease"/>
            <person name="Wu L."/>
            <person name="Ma J."/>
        </authorList>
    </citation>
    <scope>NUCLEOTIDE SEQUENCE [LARGE SCALE GENOMIC DNA]</scope>
    <source>
        <strain evidence="3">LMG 29894</strain>
    </source>
</reference>
<comment type="caution">
    <text evidence="2">The sequence shown here is derived from an EMBL/GenBank/DDBJ whole genome shotgun (WGS) entry which is preliminary data.</text>
</comment>